<dbReference type="InterPro" id="IPR002833">
    <property type="entry name" value="PTH2"/>
</dbReference>
<keyword evidence="5" id="KW-0472">Membrane</keyword>
<comment type="similarity">
    <text evidence="3">Belongs to the PTH2 family.</text>
</comment>
<dbReference type="AlphaFoldDB" id="L7JZZ9"/>
<dbReference type="EMBL" id="JH993806">
    <property type="protein sequence ID" value="ELQ76905.1"/>
    <property type="molecule type" value="Genomic_DNA"/>
</dbReference>
<name>L7JZZ9_TRAHO</name>
<sequence>MIQIEDTIYKPLFLTLLSINISFLLYKLICALRRCPIRKSPPNDLVLVIIVNKDLKMSKGKVIAQVGHLISKVFRKAVNVDEWVDNGEAKIVLRAGYEEMKNIGRMAKERGILVNGIYDAGRTQVPAGSNTLIGLGPWNKAEVSVFTKDLKMY</sequence>
<evidence type="ECO:0000256" key="5">
    <source>
        <dbReference type="SAM" id="Phobius"/>
    </source>
</evidence>
<dbReference type="EC" id="3.1.1.29" evidence="1"/>
<protein>
    <recommendedName>
        <fullName evidence="1">peptidyl-tRNA hydrolase</fullName>
        <ecNumber evidence="1">3.1.1.29</ecNumber>
    </recommendedName>
</protein>
<dbReference type="NCBIfam" id="TIGR00283">
    <property type="entry name" value="arch_pth2"/>
    <property type="match status" value="1"/>
</dbReference>
<keyword evidence="2 6" id="KW-0378">Hydrolase</keyword>
<dbReference type="Pfam" id="PF01981">
    <property type="entry name" value="PTH2"/>
    <property type="match status" value="1"/>
</dbReference>
<dbReference type="OrthoDB" id="1733656at2759"/>
<proteinExistence type="inferred from homology"/>
<reference evidence="6 7" key="1">
    <citation type="journal article" date="2012" name="PLoS Pathog.">
        <title>The genome of the obligate intracellular parasite Trachipleistophora hominis: new insights into microsporidian genome dynamics and reductive evolution.</title>
        <authorList>
            <person name="Heinz E."/>
            <person name="Williams T.A."/>
            <person name="Nakjang S."/>
            <person name="Noel C.J."/>
            <person name="Swan D.C."/>
            <person name="Goldberg A.V."/>
            <person name="Harris S.R."/>
            <person name="Weinmaier T."/>
            <person name="Markert S."/>
            <person name="Becher D."/>
            <person name="Bernhardt J."/>
            <person name="Dagan T."/>
            <person name="Hacker C."/>
            <person name="Lucocq J.M."/>
            <person name="Schweder T."/>
            <person name="Rattei T."/>
            <person name="Hall N."/>
            <person name="Hirt R.P."/>
            <person name="Embley T.M."/>
        </authorList>
    </citation>
    <scope>NUCLEOTIDE SEQUENCE [LARGE SCALE GENOMIC DNA]</scope>
</reference>
<dbReference type="PANTHER" id="PTHR12649:SF11">
    <property type="entry name" value="PEPTIDYL-TRNA HYDROLASE 2, MITOCHONDRIAL"/>
    <property type="match status" value="1"/>
</dbReference>
<evidence type="ECO:0000256" key="1">
    <source>
        <dbReference type="ARBA" id="ARBA00013260"/>
    </source>
</evidence>
<feature type="transmembrane region" description="Helical" evidence="5">
    <location>
        <begin position="12"/>
        <end position="29"/>
    </location>
</feature>
<gene>
    <name evidence="6" type="ORF">THOM_0101</name>
</gene>
<dbReference type="PANTHER" id="PTHR12649">
    <property type="entry name" value="PEPTIDYL-TRNA HYDROLASE 2"/>
    <property type="match status" value="1"/>
</dbReference>
<dbReference type="SUPFAM" id="SSF102462">
    <property type="entry name" value="Peptidyl-tRNA hydrolase II"/>
    <property type="match status" value="1"/>
</dbReference>
<dbReference type="VEuPathDB" id="MicrosporidiaDB:THOM_0101"/>
<accession>L7JZZ9</accession>
<evidence type="ECO:0000313" key="7">
    <source>
        <dbReference type="Proteomes" id="UP000011185"/>
    </source>
</evidence>
<evidence type="ECO:0000256" key="4">
    <source>
        <dbReference type="ARBA" id="ARBA00048707"/>
    </source>
</evidence>
<evidence type="ECO:0000256" key="2">
    <source>
        <dbReference type="ARBA" id="ARBA00022801"/>
    </source>
</evidence>
<dbReference type="Gene3D" id="3.40.1490.10">
    <property type="entry name" value="Bit1"/>
    <property type="match status" value="1"/>
</dbReference>
<organism evidence="6 7">
    <name type="scientific">Trachipleistophora hominis</name>
    <name type="common">Microsporidian parasite</name>
    <dbReference type="NCBI Taxonomy" id="72359"/>
    <lineage>
        <taxon>Eukaryota</taxon>
        <taxon>Fungi</taxon>
        <taxon>Fungi incertae sedis</taxon>
        <taxon>Microsporidia</taxon>
        <taxon>Pleistophoridae</taxon>
        <taxon>Trachipleistophora</taxon>
    </lineage>
</organism>
<keyword evidence="5" id="KW-0812">Transmembrane</keyword>
<dbReference type="InParanoid" id="L7JZZ9"/>
<dbReference type="InterPro" id="IPR023476">
    <property type="entry name" value="Pep_tRNA_hydro_II_dom_sf"/>
</dbReference>
<dbReference type="CDD" id="cd02407">
    <property type="entry name" value="PTH2_family"/>
    <property type="match status" value="1"/>
</dbReference>
<evidence type="ECO:0000256" key="3">
    <source>
        <dbReference type="ARBA" id="ARBA00038050"/>
    </source>
</evidence>
<dbReference type="Proteomes" id="UP000011185">
    <property type="component" value="Unassembled WGS sequence"/>
</dbReference>
<comment type="catalytic activity">
    <reaction evidence="4">
        <text>an N-acyl-L-alpha-aminoacyl-tRNA + H2O = an N-acyl-L-amino acid + a tRNA + H(+)</text>
        <dbReference type="Rhea" id="RHEA:54448"/>
        <dbReference type="Rhea" id="RHEA-COMP:10123"/>
        <dbReference type="Rhea" id="RHEA-COMP:13883"/>
        <dbReference type="ChEBI" id="CHEBI:15377"/>
        <dbReference type="ChEBI" id="CHEBI:15378"/>
        <dbReference type="ChEBI" id="CHEBI:59874"/>
        <dbReference type="ChEBI" id="CHEBI:78442"/>
        <dbReference type="ChEBI" id="CHEBI:138191"/>
        <dbReference type="EC" id="3.1.1.29"/>
    </reaction>
</comment>
<dbReference type="GO" id="GO:0004045">
    <property type="term" value="F:peptidyl-tRNA hydrolase activity"/>
    <property type="evidence" value="ECO:0007669"/>
    <property type="project" value="UniProtKB-EC"/>
</dbReference>
<dbReference type="FunCoup" id="L7JZZ9">
    <property type="interactions" value="254"/>
</dbReference>
<keyword evidence="5" id="KW-1133">Transmembrane helix</keyword>
<dbReference type="OMA" id="GHAAVEC"/>
<dbReference type="GO" id="GO:0005829">
    <property type="term" value="C:cytosol"/>
    <property type="evidence" value="ECO:0007669"/>
    <property type="project" value="TreeGrafter"/>
</dbReference>
<keyword evidence="7" id="KW-1185">Reference proteome</keyword>
<evidence type="ECO:0000313" key="6">
    <source>
        <dbReference type="EMBL" id="ELQ76905.1"/>
    </source>
</evidence>
<dbReference type="HOGENOM" id="CLU_073661_2_0_1"/>
<dbReference type="STRING" id="72359.L7JZZ9"/>